<keyword evidence="5" id="KW-0677">Repeat</keyword>
<dbReference type="OrthoDB" id="499447at2"/>
<evidence type="ECO:0000313" key="12">
    <source>
        <dbReference type="EMBL" id="AGY59491.1"/>
    </source>
</evidence>
<dbReference type="HOGENOM" id="CLU_004034_0_0_3"/>
<dbReference type="RefSeq" id="WP_023174770.1">
    <property type="nucleotide sequence ID" value="NC_022600.1"/>
</dbReference>
<dbReference type="SMART" id="SM00028">
    <property type="entry name" value="TPR"/>
    <property type="match status" value="9"/>
</dbReference>
<keyword evidence="13" id="KW-1185">Reference proteome</keyword>
<evidence type="ECO:0000256" key="3">
    <source>
        <dbReference type="ARBA" id="ARBA00022490"/>
    </source>
</evidence>
<keyword evidence="7" id="KW-0175">Coiled coil</keyword>
<dbReference type="PATRIC" id="fig|1183438.3.peg.3190"/>
<feature type="repeat" description="TPR" evidence="10">
    <location>
        <begin position="793"/>
        <end position="826"/>
    </location>
</feature>
<dbReference type="PANTHER" id="PTHR45783:SF3">
    <property type="entry name" value="KINESIN LIGHT CHAIN"/>
    <property type="match status" value="1"/>
</dbReference>
<evidence type="ECO:0000256" key="5">
    <source>
        <dbReference type="ARBA" id="ARBA00022737"/>
    </source>
</evidence>
<evidence type="ECO:0000313" key="13">
    <source>
        <dbReference type="Proteomes" id="UP000017396"/>
    </source>
</evidence>
<reference evidence="12 13" key="1">
    <citation type="journal article" date="2013" name="PLoS ONE">
        <title>Cultivation and Complete Genome Sequencing of Gloeobacter kilaueensis sp. nov., from a Lava Cave in Kilauea Caldera, Hawai'i.</title>
        <authorList>
            <person name="Saw J.H."/>
            <person name="Schatz M."/>
            <person name="Brown M.V."/>
            <person name="Kunkel D.D."/>
            <person name="Foster J.S."/>
            <person name="Shick H."/>
            <person name="Christensen S."/>
            <person name="Hou S."/>
            <person name="Wan X."/>
            <person name="Donachie S.P."/>
        </authorList>
    </citation>
    <scope>NUCLEOTIDE SEQUENCE [LARGE SCALE GENOMIC DNA]</scope>
    <source>
        <strain evidence="13">JS</strain>
    </source>
</reference>
<comment type="subcellular location">
    <subcellularLocation>
        <location evidence="1">Cytoplasm</location>
        <location evidence="1">Cytoskeleton</location>
    </subcellularLocation>
</comment>
<evidence type="ECO:0000256" key="10">
    <source>
        <dbReference type="PROSITE-ProRule" id="PRU00339"/>
    </source>
</evidence>
<dbReference type="Pfam" id="PF13424">
    <property type="entry name" value="TPR_12"/>
    <property type="match status" value="5"/>
</dbReference>
<dbReference type="GO" id="GO:0005874">
    <property type="term" value="C:microtubule"/>
    <property type="evidence" value="ECO:0007669"/>
    <property type="project" value="UniProtKB-KW"/>
</dbReference>
<protein>
    <submittedName>
        <fullName evidence="12">Cellulose synthase subunit BcsC</fullName>
    </submittedName>
</protein>
<comment type="similarity">
    <text evidence="2">Belongs to the kinesin light chain family.</text>
</comment>
<name>U5QKP5_GLOK1</name>
<keyword evidence="8" id="KW-0505">Motor protein</keyword>
<dbReference type="Proteomes" id="UP000017396">
    <property type="component" value="Chromosome"/>
</dbReference>
<feature type="repeat" description="TPR" evidence="10">
    <location>
        <begin position="1087"/>
        <end position="1120"/>
    </location>
</feature>
<evidence type="ECO:0000256" key="1">
    <source>
        <dbReference type="ARBA" id="ARBA00004245"/>
    </source>
</evidence>
<dbReference type="GO" id="GO:0005871">
    <property type="term" value="C:kinesin complex"/>
    <property type="evidence" value="ECO:0007669"/>
    <property type="project" value="InterPro"/>
</dbReference>
<organism evidence="12 13">
    <name type="scientific">Gloeobacter kilaueensis (strain ATCC BAA-2537 / CCAP 1431/1 / ULC 316 / JS1)</name>
    <dbReference type="NCBI Taxonomy" id="1183438"/>
    <lineage>
        <taxon>Bacteria</taxon>
        <taxon>Bacillati</taxon>
        <taxon>Cyanobacteriota</taxon>
        <taxon>Cyanophyceae</taxon>
        <taxon>Gloeobacterales</taxon>
        <taxon>Gloeobacteraceae</taxon>
        <taxon>Gloeobacter</taxon>
    </lineage>
</organism>
<dbReference type="Pfam" id="PF13374">
    <property type="entry name" value="TPR_10"/>
    <property type="match status" value="1"/>
</dbReference>
<dbReference type="SUPFAM" id="SSF52540">
    <property type="entry name" value="P-loop containing nucleoside triphosphate hydrolases"/>
    <property type="match status" value="1"/>
</dbReference>
<gene>
    <name evidence="12" type="ORF">GKIL_3245</name>
</gene>
<feature type="repeat" description="TPR" evidence="10">
    <location>
        <begin position="1003"/>
        <end position="1036"/>
    </location>
</feature>
<dbReference type="PROSITE" id="PS50293">
    <property type="entry name" value="TPR_REGION"/>
    <property type="match status" value="1"/>
</dbReference>
<evidence type="ECO:0000256" key="7">
    <source>
        <dbReference type="ARBA" id="ARBA00023054"/>
    </source>
</evidence>
<dbReference type="PANTHER" id="PTHR45783">
    <property type="entry name" value="KINESIN LIGHT CHAIN"/>
    <property type="match status" value="1"/>
</dbReference>
<proteinExistence type="inferred from homology"/>
<evidence type="ECO:0000256" key="9">
    <source>
        <dbReference type="ARBA" id="ARBA00023212"/>
    </source>
</evidence>
<keyword evidence="9" id="KW-0206">Cytoskeleton</keyword>
<dbReference type="EMBL" id="CP003587">
    <property type="protein sequence ID" value="AGY59491.1"/>
    <property type="molecule type" value="Genomic_DNA"/>
</dbReference>
<dbReference type="KEGG" id="glj:GKIL_3245"/>
<dbReference type="GO" id="GO:0005737">
    <property type="term" value="C:cytoplasm"/>
    <property type="evidence" value="ECO:0007669"/>
    <property type="project" value="TreeGrafter"/>
</dbReference>
<dbReference type="PROSITE" id="PS50005">
    <property type="entry name" value="TPR"/>
    <property type="match status" value="6"/>
</dbReference>
<dbReference type="eggNOG" id="COG4995">
    <property type="taxonomic scope" value="Bacteria"/>
</dbReference>
<feature type="repeat" description="TPR" evidence="10">
    <location>
        <begin position="877"/>
        <end position="910"/>
    </location>
</feature>
<evidence type="ECO:0000256" key="6">
    <source>
        <dbReference type="ARBA" id="ARBA00022803"/>
    </source>
</evidence>
<dbReference type="InterPro" id="IPR011990">
    <property type="entry name" value="TPR-like_helical_dom_sf"/>
</dbReference>
<dbReference type="Pfam" id="PF12770">
    <property type="entry name" value="CHAT"/>
    <property type="match status" value="1"/>
</dbReference>
<feature type="domain" description="CHAT" evidence="11">
    <location>
        <begin position="86"/>
        <end position="326"/>
    </location>
</feature>
<dbReference type="AlphaFoldDB" id="U5QKP5"/>
<keyword evidence="4" id="KW-0493">Microtubule</keyword>
<dbReference type="InterPro" id="IPR019734">
    <property type="entry name" value="TPR_rpt"/>
</dbReference>
<evidence type="ECO:0000259" key="11">
    <source>
        <dbReference type="Pfam" id="PF12770"/>
    </source>
</evidence>
<dbReference type="eggNOG" id="COG0457">
    <property type="taxonomic scope" value="Bacteria"/>
</dbReference>
<dbReference type="Gene3D" id="1.25.40.10">
    <property type="entry name" value="Tetratricopeptide repeat domain"/>
    <property type="match status" value="4"/>
</dbReference>
<keyword evidence="6 10" id="KW-0802">TPR repeat</keyword>
<sequence>MPIDSLFLQLNETGDSQYVRLDCRLPGKAASEERTLPLAQIEDLLGQAERDFYVVRPDIVAIGKRLFAWLDGDERWLGQAVSQSSANLLVLHIGVKRAGRLRHLPWEALHDGEQFLVQRFPPVLPVRTIPGESKKWQPQDRPLLTVFMACSPEGVEPPLDFEREESAILQATADLPLQMRVEESGNLPLLGKRLERYGSGEVDILHLTGHAGLGANGPFFVAENEVGERQDVSDKDIARALQFRIPPLVFLSGCRTGQGGSEGAIPSMAEALVEAGATAVLGWGLPIEDTTATKAAAQLYEHLAAGCALSEALIKTYLHLLDEKAANWHLLRLHVRGECPGSLVQPSGDMLTLPLPPAATEFLDEEQQVRVATSEQFVGRRRLLQKTLKILQGSRNIGVVLLGQGGIGKSSLAARLLERLAEYSRIVLYRDLTEERLTSKLARQCESDGGHDILNGRLPTLQKWQRFFKAGLNAPNQRLAIVLDDFEANFETDDEGKVILREGKPLLKAEVVPILRDLLAAVQGSGLPHRLIITSRYDFTVADPKLNALLERFQVPALRGADLMKKCERLKSFRPGAEVDADNRRRALKLAAGNPRLLERLDKVLQAKDLDQQALLLKLEQTGVEYCEEILVEHLLNKQEPELRRMLECGRVYELPVPAEAFLAVCQGIASLERHIERARSLGLLEAGLDGSLWVPPLVIAAVPEPVQPLAQLAVDALYRCWWEHSGRCIEAQALEIYRLAKVAEQWEQMQKVADALVMQWQQQGRYLEAEPLQSDVLRSCRYLLGQEHPKVAASLNNLAVLYYAQGRYEEAEPLYLQALQMRQKLLGQEHPKVADSLNNLAALYMDQGRYEKAEPLYMQALQIQKKRLGQMHPQVAIILGNLARLYYHQGRYERAEPLFLQALQIQKKLLGQEHPDVAKNLGSLAALYESQGKYDKSELLFLQALQIQKKLLGQEHPDVARNLGNLAFLYYSQGRYEEAEPLYLQALQMQQKLLGQEHPDVAANLNNLGLLYYSQNQYEQAEPRFMQAIQMQKKLLGEEHPDLADSLGNLAIIKYSQKQYEEAEPLFTQVLQMQQNLLGQEHPVVAVSLGNLAMLYYSQGRYEEAEPLYLQALQMRQKLLGQEHPDVAINLCNLALLYTAQSRYEQAEPLYVRAVEVLLKKLGTEHPNTITVRQNYVGMLERIVQEQPALLEKLLSQGSPMTQDLLRQMLQQE</sequence>
<feature type="repeat" description="TPR" evidence="10">
    <location>
        <begin position="961"/>
        <end position="994"/>
    </location>
</feature>
<evidence type="ECO:0000256" key="8">
    <source>
        <dbReference type="ARBA" id="ARBA00023175"/>
    </source>
</evidence>
<dbReference type="InterPro" id="IPR002151">
    <property type="entry name" value="Kinesin_light"/>
</dbReference>
<dbReference type="STRING" id="1183438.GKIL_3245"/>
<dbReference type="InterPro" id="IPR024983">
    <property type="entry name" value="CHAT_dom"/>
</dbReference>
<dbReference type="PRINTS" id="PR00381">
    <property type="entry name" value="KINESINLIGHT"/>
</dbReference>
<dbReference type="GO" id="GO:0019894">
    <property type="term" value="F:kinesin binding"/>
    <property type="evidence" value="ECO:0007669"/>
    <property type="project" value="TreeGrafter"/>
</dbReference>
<feature type="repeat" description="TPR" evidence="10">
    <location>
        <begin position="835"/>
        <end position="868"/>
    </location>
</feature>
<accession>U5QKP5</accession>
<dbReference type="SUPFAM" id="SSF48452">
    <property type="entry name" value="TPR-like"/>
    <property type="match status" value="4"/>
</dbReference>
<dbReference type="InterPro" id="IPR027417">
    <property type="entry name" value="P-loop_NTPase"/>
</dbReference>
<keyword evidence="3" id="KW-0963">Cytoplasm</keyword>
<dbReference type="Gene3D" id="3.40.50.300">
    <property type="entry name" value="P-loop containing nucleotide triphosphate hydrolases"/>
    <property type="match status" value="1"/>
</dbReference>
<dbReference type="GO" id="GO:0007018">
    <property type="term" value="P:microtubule-based movement"/>
    <property type="evidence" value="ECO:0007669"/>
    <property type="project" value="TreeGrafter"/>
</dbReference>
<evidence type="ECO:0000256" key="2">
    <source>
        <dbReference type="ARBA" id="ARBA00009622"/>
    </source>
</evidence>
<evidence type="ECO:0000256" key="4">
    <source>
        <dbReference type="ARBA" id="ARBA00022701"/>
    </source>
</evidence>